<name>A0A0C3HD62_OIDMZ</name>
<evidence type="ECO:0000313" key="2">
    <source>
        <dbReference type="EMBL" id="KIN01135.1"/>
    </source>
</evidence>
<dbReference type="Proteomes" id="UP000054321">
    <property type="component" value="Unassembled WGS sequence"/>
</dbReference>
<evidence type="ECO:0000313" key="3">
    <source>
        <dbReference type="Proteomes" id="UP000054321"/>
    </source>
</evidence>
<reference evidence="3" key="2">
    <citation type="submission" date="2015-01" db="EMBL/GenBank/DDBJ databases">
        <title>Evolutionary Origins and Diversification of the Mycorrhizal Mutualists.</title>
        <authorList>
            <consortium name="DOE Joint Genome Institute"/>
            <consortium name="Mycorrhizal Genomics Consortium"/>
            <person name="Kohler A."/>
            <person name="Kuo A."/>
            <person name="Nagy L.G."/>
            <person name="Floudas D."/>
            <person name="Copeland A."/>
            <person name="Barry K.W."/>
            <person name="Cichocki N."/>
            <person name="Veneault-Fourrey C."/>
            <person name="LaButti K."/>
            <person name="Lindquist E.A."/>
            <person name="Lipzen A."/>
            <person name="Lundell T."/>
            <person name="Morin E."/>
            <person name="Murat C."/>
            <person name="Riley R."/>
            <person name="Ohm R."/>
            <person name="Sun H."/>
            <person name="Tunlid A."/>
            <person name="Henrissat B."/>
            <person name="Grigoriev I.V."/>
            <person name="Hibbett D.S."/>
            <person name="Martin F."/>
        </authorList>
    </citation>
    <scope>NUCLEOTIDE SEQUENCE [LARGE SCALE GENOMIC DNA]</scope>
    <source>
        <strain evidence="3">Zn</strain>
    </source>
</reference>
<feature type="compositionally biased region" description="Polar residues" evidence="1">
    <location>
        <begin position="315"/>
        <end position="327"/>
    </location>
</feature>
<feature type="region of interest" description="Disordered" evidence="1">
    <location>
        <begin position="1"/>
        <end position="206"/>
    </location>
</feature>
<organism evidence="2 3">
    <name type="scientific">Oidiodendron maius (strain Zn)</name>
    <dbReference type="NCBI Taxonomy" id="913774"/>
    <lineage>
        <taxon>Eukaryota</taxon>
        <taxon>Fungi</taxon>
        <taxon>Dikarya</taxon>
        <taxon>Ascomycota</taxon>
        <taxon>Pezizomycotina</taxon>
        <taxon>Leotiomycetes</taxon>
        <taxon>Leotiomycetes incertae sedis</taxon>
        <taxon>Myxotrichaceae</taxon>
        <taxon>Oidiodendron</taxon>
    </lineage>
</organism>
<dbReference type="InParanoid" id="A0A0C3HD62"/>
<feature type="compositionally biased region" description="Gly residues" evidence="1">
    <location>
        <begin position="300"/>
        <end position="311"/>
    </location>
</feature>
<evidence type="ECO:0000256" key="1">
    <source>
        <dbReference type="SAM" id="MobiDB-lite"/>
    </source>
</evidence>
<dbReference type="OrthoDB" id="2402960at2759"/>
<dbReference type="AlphaFoldDB" id="A0A0C3HD62"/>
<feature type="region of interest" description="Disordered" evidence="1">
    <location>
        <begin position="231"/>
        <end position="406"/>
    </location>
</feature>
<dbReference type="EMBL" id="KN832876">
    <property type="protein sequence ID" value="KIN01135.1"/>
    <property type="molecule type" value="Genomic_DNA"/>
</dbReference>
<dbReference type="HOGENOM" id="CLU_043406_0_0_1"/>
<feature type="compositionally biased region" description="Polar residues" evidence="1">
    <location>
        <begin position="151"/>
        <end position="162"/>
    </location>
</feature>
<gene>
    <name evidence="2" type="ORF">OIDMADRAFT_103799</name>
</gene>
<dbReference type="STRING" id="913774.A0A0C3HD62"/>
<feature type="compositionally biased region" description="Basic and acidic residues" evidence="1">
    <location>
        <begin position="64"/>
        <end position="105"/>
    </location>
</feature>
<reference evidence="2 3" key="1">
    <citation type="submission" date="2014-04" db="EMBL/GenBank/DDBJ databases">
        <authorList>
            <consortium name="DOE Joint Genome Institute"/>
            <person name="Kuo A."/>
            <person name="Martino E."/>
            <person name="Perotto S."/>
            <person name="Kohler A."/>
            <person name="Nagy L.G."/>
            <person name="Floudas D."/>
            <person name="Copeland A."/>
            <person name="Barry K.W."/>
            <person name="Cichocki N."/>
            <person name="Veneault-Fourrey C."/>
            <person name="LaButti K."/>
            <person name="Lindquist E.A."/>
            <person name="Lipzen A."/>
            <person name="Lundell T."/>
            <person name="Morin E."/>
            <person name="Murat C."/>
            <person name="Sun H."/>
            <person name="Tunlid A."/>
            <person name="Henrissat B."/>
            <person name="Grigoriev I.V."/>
            <person name="Hibbett D.S."/>
            <person name="Martin F."/>
            <person name="Nordberg H.P."/>
            <person name="Cantor M.N."/>
            <person name="Hua S.X."/>
        </authorList>
    </citation>
    <scope>NUCLEOTIDE SEQUENCE [LARGE SCALE GENOMIC DNA]</scope>
    <source>
        <strain evidence="2 3">Zn</strain>
    </source>
</reference>
<feature type="compositionally biased region" description="Basic and acidic residues" evidence="1">
    <location>
        <begin position="237"/>
        <end position="262"/>
    </location>
</feature>
<proteinExistence type="predicted"/>
<accession>A0A0C3HD62</accession>
<feature type="compositionally biased region" description="Low complexity" evidence="1">
    <location>
        <begin position="167"/>
        <end position="186"/>
    </location>
</feature>
<feature type="compositionally biased region" description="Basic and acidic residues" evidence="1">
    <location>
        <begin position="274"/>
        <end position="296"/>
    </location>
</feature>
<keyword evidence="3" id="KW-1185">Reference proteome</keyword>
<sequence length="406" mass="43102">MDEFAQSRGDDDLFADEFEPIPEPVVQQAAKSEEAARGIPSHKSLVPRNNFANPPPGPRGRGNANERGRRQRGREGMPGRGEGRGEARGEARGGQERRGGSDHRGKGAGIEGLAASRYATEATSSIPEAGESESLPQLQFSVPASGDRALPSTNPDSSSTDVPPSLPTEAPAVTAAAEKPATRAQAVRGDRSATGGPAHKKLTEDELTEKLEKMKIINAQKAERFRLSEADSAAFAQKEKELAQKRASEQKATRHQDMERAKNRQRKLQAQGGREWDSEKVESDIVDGRGRGRSSEYVRGGHGGVIRGGLAGSRYASTSQDEAMTGQSSRNRGGFEGRGRGSRGGRGGRTAAATVPTAEDFPSLPTPAKAPTVSPPAVDIRSPVEKGSANWADEMATPVETKNITV</sequence>
<protein>
    <submittedName>
        <fullName evidence="2">Uncharacterized protein</fullName>
    </submittedName>
</protein>